<gene>
    <name evidence="2" type="ORF">M408DRAFT_24103</name>
</gene>
<feature type="compositionally biased region" description="Basic and acidic residues" evidence="1">
    <location>
        <begin position="410"/>
        <end position="425"/>
    </location>
</feature>
<feature type="compositionally biased region" description="Basic and acidic residues" evidence="1">
    <location>
        <begin position="386"/>
        <end position="399"/>
    </location>
</feature>
<evidence type="ECO:0008006" key="4">
    <source>
        <dbReference type="Google" id="ProtNLM"/>
    </source>
</evidence>
<feature type="region of interest" description="Disordered" evidence="1">
    <location>
        <begin position="472"/>
        <end position="570"/>
    </location>
</feature>
<organism evidence="2 3">
    <name type="scientific">Serendipita vermifera MAFF 305830</name>
    <dbReference type="NCBI Taxonomy" id="933852"/>
    <lineage>
        <taxon>Eukaryota</taxon>
        <taxon>Fungi</taxon>
        <taxon>Dikarya</taxon>
        <taxon>Basidiomycota</taxon>
        <taxon>Agaricomycotina</taxon>
        <taxon>Agaricomycetes</taxon>
        <taxon>Sebacinales</taxon>
        <taxon>Serendipitaceae</taxon>
        <taxon>Serendipita</taxon>
    </lineage>
</organism>
<sequence>METQCVNLFRLEDGESLSIAVHLQVPQHDRMTDMIRASNGTVVEDPLSAQFCVLSLNIPNLDGIVSELVSKGKLTVQDYWIRDSVELRRLLPWYSYRMVPPTSLTNNTIPIPLPISEEDVEARDIHELVVFLARYGLLSSSEDLYRRVSRKCPHRSVTSFKDLYATYRIDIDSKVLYIRSRLDVFLAFESDYHKRPLLNFGAPNKHAPRVAPASSTPSDLSTTPIGAGLGEQIAEEREVVTHAGTSHEEAPYDPPNMETISRPNSPVIDIIQQEMNLESLRDSEEMPGVEFEPSGRSPVATTPTIPRGTAVEVSKGSASKPHGGITDEDKHALAKFLIKYPQGKKSWSEHMKLFAEKYTRGGVRSAGAWRNVYHMWSVQEHIKNLEQKKATQSRIDKNHPKPTSPKRQPSRKEKQAPRAPAEKRNAAPVAPKRSPVEETADRDKAILARWMLENPKDPDSSLTSYFGEFHKQNQIGSTRPPSSWRKFASRHKETIQDLQEGIKEEMKGSNKSSPTRGETSSSPRVRKGGQDKLVTTSYDSENPVDESESESESEFISNSESESESESDSE</sequence>
<proteinExistence type="predicted"/>
<dbReference type="OrthoDB" id="3161674at2759"/>
<reference evidence="2 3" key="1">
    <citation type="submission" date="2014-04" db="EMBL/GenBank/DDBJ databases">
        <authorList>
            <consortium name="DOE Joint Genome Institute"/>
            <person name="Kuo A."/>
            <person name="Zuccaro A."/>
            <person name="Kohler A."/>
            <person name="Nagy L.G."/>
            <person name="Floudas D."/>
            <person name="Copeland A."/>
            <person name="Barry K.W."/>
            <person name="Cichocki N."/>
            <person name="Veneault-Fourrey C."/>
            <person name="LaButti K."/>
            <person name="Lindquist E.A."/>
            <person name="Lipzen A."/>
            <person name="Lundell T."/>
            <person name="Morin E."/>
            <person name="Murat C."/>
            <person name="Sun H."/>
            <person name="Tunlid A."/>
            <person name="Henrissat B."/>
            <person name="Grigoriev I.V."/>
            <person name="Hibbett D.S."/>
            <person name="Martin F."/>
            <person name="Nordberg H.P."/>
            <person name="Cantor M.N."/>
            <person name="Hua S.X."/>
        </authorList>
    </citation>
    <scope>NUCLEOTIDE SEQUENCE [LARGE SCALE GENOMIC DNA]</scope>
    <source>
        <strain evidence="2 3">MAFF 305830</strain>
    </source>
</reference>
<evidence type="ECO:0000313" key="3">
    <source>
        <dbReference type="Proteomes" id="UP000054097"/>
    </source>
</evidence>
<feature type="region of interest" description="Disordered" evidence="1">
    <location>
        <begin position="386"/>
        <end position="441"/>
    </location>
</feature>
<dbReference type="Proteomes" id="UP000054097">
    <property type="component" value="Unassembled WGS sequence"/>
</dbReference>
<evidence type="ECO:0000256" key="1">
    <source>
        <dbReference type="SAM" id="MobiDB-lite"/>
    </source>
</evidence>
<dbReference type="AlphaFoldDB" id="A0A0C2WPF6"/>
<dbReference type="EMBL" id="KN824295">
    <property type="protein sequence ID" value="KIM28088.1"/>
    <property type="molecule type" value="Genomic_DNA"/>
</dbReference>
<dbReference type="HOGENOM" id="CLU_034679_0_0_1"/>
<feature type="compositionally biased region" description="Acidic residues" evidence="1">
    <location>
        <begin position="561"/>
        <end position="570"/>
    </location>
</feature>
<protein>
    <recommendedName>
        <fullName evidence="4">BRCT domain-containing protein</fullName>
    </recommendedName>
</protein>
<feature type="compositionally biased region" description="Polar residues" evidence="1">
    <location>
        <begin position="472"/>
        <end position="481"/>
    </location>
</feature>
<reference evidence="3" key="2">
    <citation type="submission" date="2015-01" db="EMBL/GenBank/DDBJ databases">
        <title>Evolutionary Origins and Diversification of the Mycorrhizal Mutualists.</title>
        <authorList>
            <consortium name="DOE Joint Genome Institute"/>
            <consortium name="Mycorrhizal Genomics Consortium"/>
            <person name="Kohler A."/>
            <person name="Kuo A."/>
            <person name="Nagy L.G."/>
            <person name="Floudas D."/>
            <person name="Copeland A."/>
            <person name="Barry K.W."/>
            <person name="Cichocki N."/>
            <person name="Veneault-Fourrey C."/>
            <person name="LaButti K."/>
            <person name="Lindquist E.A."/>
            <person name="Lipzen A."/>
            <person name="Lundell T."/>
            <person name="Morin E."/>
            <person name="Murat C."/>
            <person name="Riley R."/>
            <person name="Ohm R."/>
            <person name="Sun H."/>
            <person name="Tunlid A."/>
            <person name="Henrissat B."/>
            <person name="Grigoriev I.V."/>
            <person name="Hibbett D.S."/>
            <person name="Martin F."/>
        </authorList>
    </citation>
    <scope>NUCLEOTIDE SEQUENCE [LARGE SCALE GENOMIC DNA]</scope>
    <source>
        <strain evidence="3">MAFF 305830</strain>
    </source>
</reference>
<feature type="compositionally biased region" description="Basic and acidic residues" evidence="1">
    <location>
        <begin position="490"/>
        <end position="508"/>
    </location>
</feature>
<feature type="compositionally biased region" description="Polar residues" evidence="1">
    <location>
        <begin position="509"/>
        <end position="523"/>
    </location>
</feature>
<name>A0A0C2WPF6_SERVB</name>
<accession>A0A0C2WPF6</accession>
<evidence type="ECO:0000313" key="2">
    <source>
        <dbReference type="EMBL" id="KIM28088.1"/>
    </source>
</evidence>
<keyword evidence="3" id="KW-1185">Reference proteome</keyword>
<feature type="compositionally biased region" description="Acidic residues" evidence="1">
    <location>
        <begin position="542"/>
        <end position="553"/>
    </location>
</feature>